<organism evidence="2 3">
    <name type="scientific">Sneathiella sedimenti</name>
    <dbReference type="NCBI Taxonomy" id="2816034"/>
    <lineage>
        <taxon>Bacteria</taxon>
        <taxon>Pseudomonadati</taxon>
        <taxon>Pseudomonadota</taxon>
        <taxon>Alphaproteobacteria</taxon>
        <taxon>Sneathiellales</taxon>
        <taxon>Sneathiellaceae</taxon>
        <taxon>Sneathiella</taxon>
    </lineage>
</organism>
<dbReference type="Pfam" id="PF03009">
    <property type="entry name" value="GDPD"/>
    <property type="match status" value="1"/>
</dbReference>
<dbReference type="EMBL" id="JAFLNC010000002">
    <property type="protein sequence ID" value="MBO0333728.1"/>
    <property type="molecule type" value="Genomic_DNA"/>
</dbReference>
<dbReference type="SUPFAM" id="SSF51695">
    <property type="entry name" value="PLC-like phosphodiesterases"/>
    <property type="match status" value="1"/>
</dbReference>
<feature type="domain" description="GP-PDE" evidence="1">
    <location>
        <begin position="11"/>
        <end position="248"/>
    </location>
</feature>
<proteinExistence type="predicted"/>
<dbReference type="PANTHER" id="PTHR46211:SF1">
    <property type="entry name" value="GLYCEROPHOSPHODIESTER PHOSPHODIESTERASE, CYTOPLASMIC"/>
    <property type="match status" value="1"/>
</dbReference>
<dbReference type="RefSeq" id="WP_207044434.1">
    <property type="nucleotide sequence ID" value="NZ_JAFLNC010000002.1"/>
</dbReference>
<accession>A0ABS3F5X2</accession>
<evidence type="ECO:0000313" key="2">
    <source>
        <dbReference type="EMBL" id="MBO0333728.1"/>
    </source>
</evidence>
<dbReference type="PANTHER" id="PTHR46211">
    <property type="entry name" value="GLYCEROPHOSPHORYL DIESTER PHOSPHODIESTERASE"/>
    <property type="match status" value="1"/>
</dbReference>
<reference evidence="2 3" key="1">
    <citation type="submission" date="2021-03" db="EMBL/GenBank/DDBJ databases">
        <title>Sneathiella sp. CAU 1612 isolated from Kang Won-do.</title>
        <authorList>
            <person name="Kim W."/>
        </authorList>
    </citation>
    <scope>NUCLEOTIDE SEQUENCE [LARGE SCALE GENOMIC DNA]</scope>
    <source>
        <strain evidence="2 3">CAU 1612</strain>
    </source>
</reference>
<dbReference type="InterPro" id="IPR030395">
    <property type="entry name" value="GP_PDE_dom"/>
</dbReference>
<gene>
    <name evidence="2" type="ORF">J0X12_08890</name>
</gene>
<dbReference type="PROSITE" id="PS51704">
    <property type="entry name" value="GP_PDE"/>
    <property type="match status" value="1"/>
</dbReference>
<dbReference type="Proteomes" id="UP000664761">
    <property type="component" value="Unassembled WGS sequence"/>
</dbReference>
<dbReference type="CDD" id="cd08562">
    <property type="entry name" value="GDPD_EcUgpQ_like"/>
    <property type="match status" value="1"/>
</dbReference>
<evidence type="ECO:0000259" key="1">
    <source>
        <dbReference type="PROSITE" id="PS51704"/>
    </source>
</evidence>
<protein>
    <submittedName>
        <fullName evidence="2">Glycerophosphoryl diester phosphodiesterase</fullName>
    </submittedName>
</protein>
<keyword evidence="3" id="KW-1185">Reference proteome</keyword>
<name>A0ABS3F5X2_9PROT</name>
<sequence length="250" mass="28065">MIAENLFQQMPKIIGHRGACGHAPENTLASLRKAAELNTRFVEIDVTLTQDSVAVIQHDSDVRRCTNGRGPILLKSLEEVRTLDAGSWFGPEFGGERIPTLKEAIDVIGELGQGLNLEIKPTVGWQIPTAERVAEELLVHWPEEIPLLISSFAVECLIEVRRYLPDVPLGYLTSAIPPDWERRMAEYDCASLHCERHYVTKDHIKAIRDAGFRVLVYTVNDPEEAKKLLDWGADAVITDFPDRMFPLLEG</sequence>
<dbReference type="Gene3D" id="3.20.20.190">
    <property type="entry name" value="Phosphatidylinositol (PI) phosphodiesterase"/>
    <property type="match status" value="1"/>
</dbReference>
<dbReference type="InterPro" id="IPR017946">
    <property type="entry name" value="PLC-like_Pdiesterase_TIM-brl"/>
</dbReference>
<comment type="caution">
    <text evidence="2">The sequence shown here is derived from an EMBL/GenBank/DDBJ whole genome shotgun (WGS) entry which is preliminary data.</text>
</comment>
<evidence type="ECO:0000313" key="3">
    <source>
        <dbReference type="Proteomes" id="UP000664761"/>
    </source>
</evidence>